<dbReference type="Proteomes" id="UP000605784">
    <property type="component" value="Unassembled WGS sequence"/>
</dbReference>
<dbReference type="RefSeq" id="WP_189000502.1">
    <property type="nucleotide sequence ID" value="NZ_BMOU01000006.1"/>
</dbReference>
<evidence type="ECO:0000313" key="2">
    <source>
        <dbReference type="Proteomes" id="UP000605784"/>
    </source>
</evidence>
<sequence>MTVTDTVGGRDVVVFEADGSLYADENGGYALERVREGETRFGADEAVWSPLTGESEDARSLPRLPARTLLAWQDDHGPDAFYEP</sequence>
<gene>
    <name evidence="1" type="ORF">GCM10009030_32520</name>
</gene>
<keyword evidence="2" id="KW-1185">Reference proteome</keyword>
<reference evidence="1" key="2">
    <citation type="submission" date="2020-09" db="EMBL/GenBank/DDBJ databases">
        <authorList>
            <person name="Sun Q."/>
            <person name="Ohkuma M."/>
        </authorList>
    </citation>
    <scope>NUCLEOTIDE SEQUENCE</scope>
    <source>
        <strain evidence="1">JCM 17820</strain>
    </source>
</reference>
<dbReference type="AlphaFoldDB" id="A0A830GQT3"/>
<comment type="caution">
    <text evidence="1">The sequence shown here is derived from an EMBL/GenBank/DDBJ whole genome shotgun (WGS) entry which is preliminary data.</text>
</comment>
<accession>A0A830GQT3</accession>
<dbReference type="EMBL" id="BMOU01000006">
    <property type="protein sequence ID" value="GGO00168.1"/>
    <property type="molecule type" value="Genomic_DNA"/>
</dbReference>
<proteinExistence type="predicted"/>
<organism evidence="1 2">
    <name type="scientific">Haloarcula pellucida</name>
    <dbReference type="NCBI Taxonomy" id="1427151"/>
    <lineage>
        <taxon>Archaea</taxon>
        <taxon>Methanobacteriati</taxon>
        <taxon>Methanobacteriota</taxon>
        <taxon>Stenosarchaea group</taxon>
        <taxon>Halobacteria</taxon>
        <taxon>Halobacteriales</taxon>
        <taxon>Haloarculaceae</taxon>
        <taxon>Haloarcula</taxon>
    </lineage>
</organism>
<protein>
    <submittedName>
        <fullName evidence="1">Uncharacterized protein</fullName>
    </submittedName>
</protein>
<reference evidence="1" key="1">
    <citation type="journal article" date="2014" name="Int. J. Syst. Evol. Microbiol.">
        <title>Complete genome sequence of Corynebacterium casei LMG S-19264T (=DSM 44701T), isolated from a smear-ripened cheese.</title>
        <authorList>
            <consortium name="US DOE Joint Genome Institute (JGI-PGF)"/>
            <person name="Walter F."/>
            <person name="Albersmeier A."/>
            <person name="Kalinowski J."/>
            <person name="Ruckert C."/>
        </authorList>
    </citation>
    <scope>NUCLEOTIDE SEQUENCE</scope>
    <source>
        <strain evidence="1">JCM 17820</strain>
    </source>
</reference>
<name>A0A830GQT3_9EURY</name>
<evidence type="ECO:0000313" key="1">
    <source>
        <dbReference type="EMBL" id="GGO00168.1"/>
    </source>
</evidence>